<feature type="transmembrane region" description="Helical" evidence="1">
    <location>
        <begin position="9"/>
        <end position="30"/>
    </location>
</feature>
<proteinExistence type="predicted"/>
<evidence type="ECO:0000259" key="2">
    <source>
        <dbReference type="PROSITE" id="PS51704"/>
    </source>
</evidence>
<dbReference type="Pfam" id="PF03009">
    <property type="entry name" value="GDPD"/>
    <property type="match status" value="1"/>
</dbReference>
<dbReference type="EMBL" id="BMHY01000004">
    <property type="protein sequence ID" value="GGG70981.1"/>
    <property type="molecule type" value="Genomic_DNA"/>
</dbReference>
<comment type="caution">
    <text evidence="3">The sequence shown here is derived from an EMBL/GenBank/DDBJ whole genome shotgun (WGS) entry which is preliminary data.</text>
</comment>
<dbReference type="AlphaFoldDB" id="A0A917H8L2"/>
<evidence type="ECO:0000313" key="3">
    <source>
        <dbReference type="EMBL" id="GGG70981.1"/>
    </source>
</evidence>
<dbReference type="GO" id="GO:0006629">
    <property type="term" value="P:lipid metabolic process"/>
    <property type="evidence" value="ECO:0007669"/>
    <property type="project" value="InterPro"/>
</dbReference>
<dbReference type="InterPro" id="IPR017946">
    <property type="entry name" value="PLC-like_Pdiesterase_TIM-brl"/>
</dbReference>
<dbReference type="PANTHER" id="PTHR46211">
    <property type="entry name" value="GLYCEROPHOSPHORYL DIESTER PHOSPHODIESTERASE"/>
    <property type="match status" value="1"/>
</dbReference>
<dbReference type="Proteomes" id="UP000600247">
    <property type="component" value="Unassembled WGS sequence"/>
</dbReference>
<keyword evidence="1" id="KW-0812">Transmembrane</keyword>
<accession>A0A917H8L2</accession>
<gene>
    <name evidence="3" type="ORF">GCM10010918_28060</name>
</gene>
<keyword evidence="1" id="KW-0472">Membrane</keyword>
<dbReference type="GO" id="GO:0008081">
    <property type="term" value="F:phosphoric diester hydrolase activity"/>
    <property type="evidence" value="ECO:0007669"/>
    <property type="project" value="InterPro"/>
</dbReference>
<sequence>MRKKQIPSLYFYGLHVLLVLALIAAAFSFMGKPLSIQSWFSNQIQVATIAHRGASGYAPEHTLSAYRMGIRSGADYIEIDLQMTKDGELIAMHDETVSRTTNGTGKISSMNLADIQALDAGSWFNELHPMYAREEFVNEKVPTLREIFETFGSETNYMLETKAPETNPGLEEKMIALVEEFRLADHVVVQSFSKSSLRKIHKLNADVELFQLMWYNTPAFISSSALQDISSYASGIGLNFQQINPSYIQKVKGAGLLVYAYTVNYQINMEKAVNWGVDGVHTDYPDRFNEVLQQLSEN</sequence>
<dbReference type="InterPro" id="IPR030395">
    <property type="entry name" value="GP_PDE_dom"/>
</dbReference>
<dbReference type="PROSITE" id="PS50007">
    <property type="entry name" value="PIPLC_X_DOMAIN"/>
    <property type="match status" value="1"/>
</dbReference>
<dbReference type="RefSeq" id="WP_188889786.1">
    <property type="nucleotide sequence ID" value="NZ_BMHY01000004.1"/>
</dbReference>
<dbReference type="PROSITE" id="PS51704">
    <property type="entry name" value="GP_PDE"/>
    <property type="match status" value="1"/>
</dbReference>
<evidence type="ECO:0000256" key="1">
    <source>
        <dbReference type="SAM" id="Phobius"/>
    </source>
</evidence>
<dbReference type="PANTHER" id="PTHR46211:SF7">
    <property type="entry name" value="GLYCEROPHOSPHODIESTER PHOSPHODIESTERASE"/>
    <property type="match status" value="1"/>
</dbReference>
<evidence type="ECO:0000313" key="4">
    <source>
        <dbReference type="Proteomes" id="UP000600247"/>
    </source>
</evidence>
<dbReference type="SUPFAM" id="SSF51695">
    <property type="entry name" value="PLC-like phosphodiesterases"/>
    <property type="match status" value="1"/>
</dbReference>
<feature type="domain" description="GP-PDE" evidence="2">
    <location>
        <begin position="46"/>
        <end position="292"/>
    </location>
</feature>
<keyword evidence="4" id="KW-1185">Reference proteome</keyword>
<dbReference type="Gene3D" id="3.20.20.190">
    <property type="entry name" value="Phosphatidylinositol (PI) phosphodiesterase"/>
    <property type="match status" value="1"/>
</dbReference>
<name>A0A917H8L2_9BACL</name>
<protein>
    <submittedName>
        <fullName evidence="3">Glycerophosphoryl diester phosphodiesterase</fullName>
    </submittedName>
</protein>
<reference evidence="3 4" key="1">
    <citation type="journal article" date="2014" name="Int. J. Syst. Evol. Microbiol.">
        <title>Complete genome sequence of Corynebacterium casei LMG S-19264T (=DSM 44701T), isolated from a smear-ripened cheese.</title>
        <authorList>
            <consortium name="US DOE Joint Genome Institute (JGI-PGF)"/>
            <person name="Walter F."/>
            <person name="Albersmeier A."/>
            <person name="Kalinowski J."/>
            <person name="Ruckert C."/>
        </authorList>
    </citation>
    <scope>NUCLEOTIDE SEQUENCE [LARGE SCALE GENOMIC DNA]</scope>
    <source>
        <strain evidence="3 4">CGMCC 1.15286</strain>
    </source>
</reference>
<organism evidence="3 4">
    <name type="scientific">Paenibacillus radicis</name>
    <name type="common">ex Gao et al. 2016</name>
    <dbReference type="NCBI Taxonomy" id="1737354"/>
    <lineage>
        <taxon>Bacteria</taxon>
        <taxon>Bacillati</taxon>
        <taxon>Bacillota</taxon>
        <taxon>Bacilli</taxon>
        <taxon>Bacillales</taxon>
        <taxon>Paenibacillaceae</taxon>
        <taxon>Paenibacillus</taxon>
    </lineage>
</organism>
<keyword evidence="1" id="KW-1133">Transmembrane helix</keyword>
<dbReference type="CDD" id="cd08601">
    <property type="entry name" value="GDPD_SaGlpQ_like"/>
    <property type="match status" value="1"/>
</dbReference>